<name>L9X7K5_9EURY</name>
<keyword evidence="2" id="KW-1185">Reference proteome</keyword>
<dbReference type="Proteomes" id="UP000011602">
    <property type="component" value="Unassembled WGS sequence"/>
</dbReference>
<reference evidence="1 2" key="1">
    <citation type="journal article" date="2014" name="PLoS Genet.">
        <title>Phylogenetically driven sequencing of extremely halophilic archaea reveals strategies for static and dynamic osmo-response.</title>
        <authorList>
            <person name="Becker E.A."/>
            <person name="Seitzer P.M."/>
            <person name="Tritt A."/>
            <person name="Larsen D."/>
            <person name="Krusor M."/>
            <person name="Yao A.I."/>
            <person name="Wu D."/>
            <person name="Madern D."/>
            <person name="Eisen J.A."/>
            <person name="Darling A.E."/>
            <person name="Facciotti M.T."/>
        </authorList>
    </citation>
    <scope>NUCLEOTIDE SEQUENCE [LARGE SCALE GENOMIC DNA]</scope>
    <source>
        <strain evidence="1 2">JCM 12255</strain>
    </source>
</reference>
<dbReference type="AlphaFoldDB" id="L9X7K5"/>
<sequence length="72" mass="7697">MSLLVFEAVVGTVVHIVETVIAVAVVGTSRETDGDGSTSDAEIPSSRYCLLYRFDIATFNRAGKTRSRTGDS</sequence>
<dbReference type="RefSeq" id="WP_007258898.1">
    <property type="nucleotide sequence ID" value="NZ_AOHZ01000041.1"/>
</dbReference>
<organism evidence="1 2">
    <name type="scientific">Natronolimnohabitans innermongolicus JCM 12255</name>
    <dbReference type="NCBI Taxonomy" id="1227499"/>
    <lineage>
        <taxon>Archaea</taxon>
        <taxon>Methanobacteriati</taxon>
        <taxon>Methanobacteriota</taxon>
        <taxon>Stenosarchaea group</taxon>
        <taxon>Halobacteria</taxon>
        <taxon>Halobacteriales</taxon>
        <taxon>Natrialbaceae</taxon>
        <taxon>Natronolimnohabitans</taxon>
    </lineage>
</organism>
<gene>
    <name evidence="1" type="ORF">C493_07996</name>
</gene>
<protein>
    <submittedName>
        <fullName evidence="1">Uncharacterized protein</fullName>
    </submittedName>
</protein>
<evidence type="ECO:0000313" key="1">
    <source>
        <dbReference type="EMBL" id="ELY57411.1"/>
    </source>
</evidence>
<proteinExistence type="predicted"/>
<comment type="caution">
    <text evidence="1">The sequence shown here is derived from an EMBL/GenBank/DDBJ whole genome shotgun (WGS) entry which is preliminary data.</text>
</comment>
<accession>L9X7K5</accession>
<evidence type="ECO:0000313" key="2">
    <source>
        <dbReference type="Proteomes" id="UP000011602"/>
    </source>
</evidence>
<dbReference type="EMBL" id="AOHZ01000041">
    <property type="protein sequence ID" value="ELY57411.1"/>
    <property type="molecule type" value="Genomic_DNA"/>
</dbReference>